<dbReference type="GO" id="GO:0045892">
    <property type="term" value="P:negative regulation of DNA-templated transcription"/>
    <property type="evidence" value="ECO:0007669"/>
    <property type="project" value="InterPro"/>
</dbReference>
<dbReference type="Gene3D" id="1.10.10.60">
    <property type="entry name" value="Homeodomain-like"/>
    <property type="match status" value="1"/>
</dbReference>
<dbReference type="AlphaFoldDB" id="A0A840FAF8"/>
<evidence type="ECO:0000313" key="8">
    <source>
        <dbReference type="EMBL" id="MBB4137130.1"/>
    </source>
</evidence>
<evidence type="ECO:0000256" key="5">
    <source>
        <dbReference type="PROSITE-ProRule" id="PRU00335"/>
    </source>
</evidence>
<dbReference type="InterPro" id="IPR036271">
    <property type="entry name" value="Tet_transcr_reg_TetR-rel_C_sf"/>
</dbReference>
<dbReference type="Proteomes" id="UP000551501">
    <property type="component" value="Unassembled WGS sequence"/>
</dbReference>
<dbReference type="SUPFAM" id="SSF48498">
    <property type="entry name" value="Tetracyclin repressor-like, C-terminal domain"/>
    <property type="match status" value="1"/>
</dbReference>
<evidence type="ECO:0000256" key="6">
    <source>
        <dbReference type="SAM" id="MobiDB-lite"/>
    </source>
</evidence>
<dbReference type="InterPro" id="IPR050109">
    <property type="entry name" value="HTH-type_TetR-like_transc_reg"/>
</dbReference>
<keyword evidence="1" id="KW-0678">Repressor</keyword>
<dbReference type="InterPro" id="IPR003012">
    <property type="entry name" value="Tet_transcr_reg_TetR"/>
</dbReference>
<dbReference type="SUPFAM" id="SSF46689">
    <property type="entry name" value="Homeodomain-like"/>
    <property type="match status" value="1"/>
</dbReference>
<name>A0A840FAF8_9ACTN</name>
<dbReference type="GO" id="GO:0046677">
    <property type="term" value="P:response to antibiotic"/>
    <property type="evidence" value="ECO:0007669"/>
    <property type="project" value="InterPro"/>
</dbReference>
<dbReference type="GO" id="GO:0003700">
    <property type="term" value="F:DNA-binding transcription factor activity"/>
    <property type="evidence" value="ECO:0007669"/>
    <property type="project" value="TreeGrafter"/>
</dbReference>
<dbReference type="PANTHER" id="PTHR30055:SF151">
    <property type="entry name" value="TRANSCRIPTIONAL REGULATORY PROTEIN"/>
    <property type="match status" value="1"/>
</dbReference>
<dbReference type="PANTHER" id="PTHR30055">
    <property type="entry name" value="HTH-TYPE TRANSCRIPTIONAL REGULATOR RUTR"/>
    <property type="match status" value="1"/>
</dbReference>
<accession>A0A840FAF8</accession>
<evidence type="ECO:0000256" key="4">
    <source>
        <dbReference type="ARBA" id="ARBA00023163"/>
    </source>
</evidence>
<sequence length="233" mass="24857">MTSTTDGDRPTRPPRGRPRKGAAVLSVDAIVASALDEIAEVGVHGLSVRSVARRLGVDSKSLYHYIDGKDDLLVAVADHILSTVPVPEPTGELDADLRAFARAFRRHALRHPQATSLVLTRQPRSLASLVPLEVALSLLVDAGYDPVQAVHLLRLVMATLVGTILRESEMILAGDAVDGQADRWAQALAGSGLPVVASAAPDIAVLDSDAEFEFGLDAMVRFILEDVARHRSP</sequence>
<comment type="caution">
    <text evidence="8">The sequence shown here is derived from an EMBL/GenBank/DDBJ whole genome shotgun (WGS) entry which is preliminary data.</text>
</comment>
<reference evidence="8 9" key="1">
    <citation type="submission" date="2020-08" db="EMBL/GenBank/DDBJ databases">
        <title>Sequencing the genomes of 1000 actinobacteria strains.</title>
        <authorList>
            <person name="Klenk H.-P."/>
        </authorList>
    </citation>
    <scope>NUCLEOTIDE SEQUENCE [LARGE SCALE GENOMIC DNA]</scope>
    <source>
        <strain evidence="8 9">DSM 45298</strain>
    </source>
</reference>
<feature type="compositionally biased region" description="Basic and acidic residues" evidence="6">
    <location>
        <begin position="1"/>
        <end position="11"/>
    </location>
</feature>
<keyword evidence="3 5" id="KW-0238">DNA-binding</keyword>
<evidence type="ECO:0000256" key="1">
    <source>
        <dbReference type="ARBA" id="ARBA00022491"/>
    </source>
</evidence>
<protein>
    <submittedName>
        <fullName evidence="8">AcrR family transcriptional regulator</fullName>
    </submittedName>
</protein>
<gene>
    <name evidence="8" type="ORF">BKA16_003682</name>
</gene>
<dbReference type="Gene3D" id="1.10.357.10">
    <property type="entry name" value="Tetracycline Repressor, domain 2"/>
    <property type="match status" value="1"/>
</dbReference>
<evidence type="ECO:0000259" key="7">
    <source>
        <dbReference type="PROSITE" id="PS50977"/>
    </source>
</evidence>
<dbReference type="EMBL" id="JACIFP010000001">
    <property type="protein sequence ID" value="MBB4137130.1"/>
    <property type="molecule type" value="Genomic_DNA"/>
</dbReference>
<proteinExistence type="predicted"/>
<dbReference type="PRINTS" id="PR00400">
    <property type="entry name" value="TETREPRESSOR"/>
</dbReference>
<feature type="DNA-binding region" description="H-T-H motif" evidence="5">
    <location>
        <begin position="47"/>
        <end position="66"/>
    </location>
</feature>
<evidence type="ECO:0000313" key="9">
    <source>
        <dbReference type="Proteomes" id="UP000551501"/>
    </source>
</evidence>
<keyword evidence="4" id="KW-0804">Transcription</keyword>
<organism evidence="8 9">
    <name type="scientific">Gordonia humi</name>
    <dbReference type="NCBI Taxonomy" id="686429"/>
    <lineage>
        <taxon>Bacteria</taxon>
        <taxon>Bacillati</taxon>
        <taxon>Actinomycetota</taxon>
        <taxon>Actinomycetes</taxon>
        <taxon>Mycobacteriales</taxon>
        <taxon>Gordoniaceae</taxon>
        <taxon>Gordonia</taxon>
    </lineage>
</organism>
<dbReference type="PRINTS" id="PR00455">
    <property type="entry name" value="HTHTETR"/>
</dbReference>
<keyword evidence="9" id="KW-1185">Reference proteome</keyword>
<keyword evidence="2" id="KW-0805">Transcription regulation</keyword>
<dbReference type="InterPro" id="IPR001647">
    <property type="entry name" value="HTH_TetR"/>
</dbReference>
<dbReference type="GO" id="GO:0000976">
    <property type="term" value="F:transcription cis-regulatory region binding"/>
    <property type="evidence" value="ECO:0007669"/>
    <property type="project" value="TreeGrafter"/>
</dbReference>
<dbReference type="RefSeq" id="WP_183372027.1">
    <property type="nucleotide sequence ID" value="NZ_BAABHL010000126.1"/>
</dbReference>
<dbReference type="InterPro" id="IPR004111">
    <property type="entry name" value="Repressor_TetR_C"/>
</dbReference>
<dbReference type="PROSITE" id="PS50977">
    <property type="entry name" value="HTH_TETR_2"/>
    <property type="match status" value="1"/>
</dbReference>
<feature type="domain" description="HTH tetR-type" evidence="7">
    <location>
        <begin position="24"/>
        <end position="84"/>
    </location>
</feature>
<evidence type="ECO:0000256" key="2">
    <source>
        <dbReference type="ARBA" id="ARBA00023015"/>
    </source>
</evidence>
<dbReference type="Pfam" id="PF02909">
    <property type="entry name" value="TetR_C_1"/>
    <property type="match status" value="1"/>
</dbReference>
<dbReference type="InterPro" id="IPR009057">
    <property type="entry name" value="Homeodomain-like_sf"/>
</dbReference>
<dbReference type="Pfam" id="PF00440">
    <property type="entry name" value="TetR_N"/>
    <property type="match status" value="1"/>
</dbReference>
<evidence type="ECO:0000256" key="3">
    <source>
        <dbReference type="ARBA" id="ARBA00023125"/>
    </source>
</evidence>
<feature type="region of interest" description="Disordered" evidence="6">
    <location>
        <begin position="1"/>
        <end position="20"/>
    </location>
</feature>